<dbReference type="InterPro" id="IPR035906">
    <property type="entry name" value="MetI-like_sf"/>
</dbReference>
<evidence type="ECO:0000256" key="3">
    <source>
        <dbReference type="ARBA" id="ARBA00022475"/>
    </source>
</evidence>
<dbReference type="CDD" id="cd06261">
    <property type="entry name" value="TM_PBP2"/>
    <property type="match status" value="1"/>
</dbReference>
<comment type="similarity">
    <text evidence="7">Belongs to the binding-protein-dependent transport system permease family.</text>
</comment>
<proteinExistence type="inferred from homology"/>
<protein>
    <submittedName>
        <fullName evidence="9">Carbohydrate ABC transporter membrane protein 2, CUT1 family (TC 3.A.1.1.-)</fullName>
    </submittedName>
</protein>
<evidence type="ECO:0000259" key="8">
    <source>
        <dbReference type="PROSITE" id="PS50928"/>
    </source>
</evidence>
<dbReference type="GO" id="GO:0005886">
    <property type="term" value="C:plasma membrane"/>
    <property type="evidence" value="ECO:0007669"/>
    <property type="project" value="UniProtKB-SubCell"/>
</dbReference>
<evidence type="ECO:0000256" key="5">
    <source>
        <dbReference type="ARBA" id="ARBA00022989"/>
    </source>
</evidence>
<reference evidence="9 10" key="1">
    <citation type="submission" date="2016-11" db="EMBL/GenBank/DDBJ databases">
        <authorList>
            <person name="Jaros S."/>
            <person name="Januszkiewicz K."/>
            <person name="Wedrychowicz H."/>
        </authorList>
    </citation>
    <scope>NUCLEOTIDE SEQUENCE [LARGE SCALE GENOMIC DNA]</scope>
    <source>
        <strain evidence="9 10">DSM 21758</strain>
    </source>
</reference>
<dbReference type="EMBL" id="FQZB01000006">
    <property type="protein sequence ID" value="SHJ05386.1"/>
    <property type="molecule type" value="Genomic_DNA"/>
</dbReference>
<feature type="transmembrane region" description="Helical" evidence="7">
    <location>
        <begin position="12"/>
        <end position="33"/>
    </location>
</feature>
<feature type="transmembrane region" description="Helical" evidence="7">
    <location>
        <begin position="195"/>
        <end position="218"/>
    </location>
</feature>
<sequence length="276" mass="31461">MSMKKDRTIKKTVLYIVLIFGAITMIIPFIWMISSSLKLNKDIFNFPIEWIPKNPVWSNFKEAWEQANFTRLYLNTFFVAISVTLLQLLTCSMSAYSFSKLKYRMRDKIFLGYLCTLMVPFQVIMIPQFIIIKNLGISDTLWALILTGAFSPFGVFLLRQFFISIPDEIIEAARIDGAGEFTIYSRIMLPLCKPALASLGIFTFVFCWNDFLGPLIYINDPLKRTIQLGIRSFQTSNGTDFALVMAAAVCATLPIIIIYLFAQKYFIEGIAMTGGK</sequence>
<feature type="transmembrane region" description="Helical" evidence="7">
    <location>
        <begin position="77"/>
        <end position="98"/>
    </location>
</feature>
<dbReference type="PANTHER" id="PTHR43744:SF12">
    <property type="entry name" value="ABC TRANSPORTER PERMEASE PROTEIN MG189-RELATED"/>
    <property type="match status" value="1"/>
</dbReference>
<dbReference type="PANTHER" id="PTHR43744">
    <property type="entry name" value="ABC TRANSPORTER PERMEASE PROTEIN MG189-RELATED-RELATED"/>
    <property type="match status" value="1"/>
</dbReference>
<comment type="subcellular location">
    <subcellularLocation>
        <location evidence="1 7">Cell membrane</location>
        <topology evidence="1 7">Multi-pass membrane protein</topology>
    </subcellularLocation>
</comment>
<keyword evidence="4 7" id="KW-0812">Transmembrane</keyword>
<evidence type="ECO:0000256" key="6">
    <source>
        <dbReference type="ARBA" id="ARBA00023136"/>
    </source>
</evidence>
<feature type="transmembrane region" description="Helical" evidence="7">
    <location>
        <begin position="241"/>
        <end position="262"/>
    </location>
</feature>
<organism evidence="9 10">
    <name type="scientific">Clostridium cavendishii DSM 21758</name>
    <dbReference type="NCBI Taxonomy" id="1121302"/>
    <lineage>
        <taxon>Bacteria</taxon>
        <taxon>Bacillati</taxon>
        <taxon>Bacillota</taxon>
        <taxon>Clostridia</taxon>
        <taxon>Eubacteriales</taxon>
        <taxon>Clostridiaceae</taxon>
        <taxon>Clostridium</taxon>
    </lineage>
</organism>
<feature type="transmembrane region" description="Helical" evidence="7">
    <location>
        <begin position="141"/>
        <end position="158"/>
    </location>
</feature>
<dbReference type="GO" id="GO:0055085">
    <property type="term" value="P:transmembrane transport"/>
    <property type="evidence" value="ECO:0007669"/>
    <property type="project" value="InterPro"/>
</dbReference>
<dbReference type="STRING" id="1121302.SAMN02745163_01195"/>
<feature type="transmembrane region" description="Helical" evidence="7">
    <location>
        <begin position="110"/>
        <end position="129"/>
    </location>
</feature>
<dbReference type="Proteomes" id="UP000184310">
    <property type="component" value="Unassembled WGS sequence"/>
</dbReference>
<dbReference type="Pfam" id="PF00528">
    <property type="entry name" value="BPD_transp_1"/>
    <property type="match status" value="1"/>
</dbReference>
<keyword evidence="2 7" id="KW-0813">Transport</keyword>
<name>A0A1M6G5X2_9CLOT</name>
<dbReference type="Gene3D" id="1.10.3720.10">
    <property type="entry name" value="MetI-like"/>
    <property type="match status" value="1"/>
</dbReference>
<keyword evidence="10" id="KW-1185">Reference proteome</keyword>
<keyword evidence="6 7" id="KW-0472">Membrane</keyword>
<dbReference type="SUPFAM" id="SSF161098">
    <property type="entry name" value="MetI-like"/>
    <property type="match status" value="1"/>
</dbReference>
<dbReference type="PROSITE" id="PS50928">
    <property type="entry name" value="ABC_TM1"/>
    <property type="match status" value="1"/>
</dbReference>
<gene>
    <name evidence="9" type="ORF">SAMN02745163_01195</name>
</gene>
<accession>A0A1M6G5X2</accession>
<feature type="domain" description="ABC transmembrane type-1" evidence="8">
    <location>
        <begin position="73"/>
        <end position="262"/>
    </location>
</feature>
<evidence type="ECO:0000256" key="2">
    <source>
        <dbReference type="ARBA" id="ARBA00022448"/>
    </source>
</evidence>
<keyword evidence="5 7" id="KW-1133">Transmembrane helix</keyword>
<evidence type="ECO:0000256" key="7">
    <source>
        <dbReference type="RuleBase" id="RU363032"/>
    </source>
</evidence>
<dbReference type="AlphaFoldDB" id="A0A1M6G5X2"/>
<evidence type="ECO:0000256" key="1">
    <source>
        <dbReference type="ARBA" id="ARBA00004651"/>
    </source>
</evidence>
<evidence type="ECO:0000256" key="4">
    <source>
        <dbReference type="ARBA" id="ARBA00022692"/>
    </source>
</evidence>
<keyword evidence="3" id="KW-1003">Cell membrane</keyword>
<dbReference type="InterPro" id="IPR000515">
    <property type="entry name" value="MetI-like"/>
</dbReference>
<evidence type="ECO:0000313" key="10">
    <source>
        <dbReference type="Proteomes" id="UP000184310"/>
    </source>
</evidence>
<evidence type="ECO:0000313" key="9">
    <source>
        <dbReference type="EMBL" id="SHJ05386.1"/>
    </source>
</evidence>